<keyword evidence="3" id="KW-0808">Transferase</keyword>
<reference evidence="9 10" key="1">
    <citation type="submission" date="2021-07" db="EMBL/GenBank/DDBJ databases">
        <title>The Aristolochia fimbriata genome: insights into angiosperm evolution, floral development and chemical biosynthesis.</title>
        <authorList>
            <person name="Jiao Y."/>
        </authorList>
    </citation>
    <scope>NUCLEOTIDE SEQUENCE [LARGE SCALE GENOMIC DNA]</scope>
    <source>
        <strain evidence="9">IBCAS-2021</strain>
        <tissue evidence="9">Leaf</tissue>
    </source>
</reference>
<protein>
    <recommendedName>
        <fullName evidence="2">1-phosphatidylinositol 4-kinase</fullName>
        <ecNumber evidence="2">2.7.1.67</ecNumber>
    </recommendedName>
</protein>
<dbReference type="Proteomes" id="UP000825729">
    <property type="component" value="Unassembled WGS sequence"/>
</dbReference>
<evidence type="ECO:0000256" key="1">
    <source>
        <dbReference type="ARBA" id="ARBA00008941"/>
    </source>
</evidence>
<keyword evidence="10" id="KW-1185">Reference proteome</keyword>
<dbReference type="InterPro" id="IPR044571">
    <property type="entry name" value="P4KG1-8"/>
</dbReference>
<feature type="compositionally biased region" description="Basic and acidic residues" evidence="7">
    <location>
        <begin position="154"/>
        <end position="168"/>
    </location>
</feature>
<evidence type="ECO:0000313" key="10">
    <source>
        <dbReference type="Proteomes" id="UP000825729"/>
    </source>
</evidence>
<feature type="domain" description="PI3K/PI4K catalytic" evidence="8">
    <location>
        <begin position="1"/>
        <end position="152"/>
    </location>
</feature>
<dbReference type="AlphaFoldDB" id="A0AAV7ECX5"/>
<evidence type="ECO:0000256" key="5">
    <source>
        <dbReference type="ARBA" id="ARBA00022777"/>
    </source>
</evidence>
<accession>A0AAV7ECX5</accession>
<feature type="region of interest" description="Disordered" evidence="7">
    <location>
        <begin position="146"/>
        <end position="168"/>
    </location>
</feature>
<dbReference type="EC" id="2.7.1.67" evidence="2"/>
<keyword evidence="5" id="KW-0418">Kinase</keyword>
<evidence type="ECO:0000256" key="7">
    <source>
        <dbReference type="SAM" id="MobiDB-lite"/>
    </source>
</evidence>
<dbReference type="Pfam" id="PF00454">
    <property type="entry name" value="PI3_PI4_kinase"/>
    <property type="match status" value="1"/>
</dbReference>
<dbReference type="PROSITE" id="PS50290">
    <property type="entry name" value="PI3_4_KINASE_3"/>
    <property type="match status" value="1"/>
</dbReference>
<gene>
    <name evidence="9" type="ORF">H6P81_012806</name>
</gene>
<keyword evidence="4" id="KW-0547">Nucleotide-binding</keyword>
<dbReference type="GO" id="GO:0005524">
    <property type="term" value="F:ATP binding"/>
    <property type="evidence" value="ECO:0007669"/>
    <property type="project" value="UniProtKB-KW"/>
</dbReference>
<organism evidence="9 10">
    <name type="scientific">Aristolochia fimbriata</name>
    <name type="common">White veined hardy Dutchman's pipe vine</name>
    <dbReference type="NCBI Taxonomy" id="158543"/>
    <lineage>
        <taxon>Eukaryota</taxon>
        <taxon>Viridiplantae</taxon>
        <taxon>Streptophyta</taxon>
        <taxon>Embryophyta</taxon>
        <taxon>Tracheophyta</taxon>
        <taxon>Spermatophyta</taxon>
        <taxon>Magnoliopsida</taxon>
        <taxon>Magnoliidae</taxon>
        <taxon>Piperales</taxon>
        <taxon>Aristolochiaceae</taxon>
        <taxon>Aristolochia</taxon>
    </lineage>
</organism>
<keyword evidence="6" id="KW-0067">ATP-binding</keyword>
<dbReference type="GO" id="GO:0004430">
    <property type="term" value="F:1-phosphatidylinositol 4-kinase activity"/>
    <property type="evidence" value="ECO:0007669"/>
    <property type="project" value="UniProtKB-EC"/>
</dbReference>
<dbReference type="PANTHER" id="PTHR45800:SF11">
    <property type="entry name" value="PHOSPHATIDYLINOSITOL 3-KINASE-RELATED PROTEIN KINASE"/>
    <property type="match status" value="1"/>
</dbReference>
<evidence type="ECO:0000259" key="8">
    <source>
        <dbReference type="PROSITE" id="PS50290"/>
    </source>
</evidence>
<evidence type="ECO:0000256" key="4">
    <source>
        <dbReference type="ARBA" id="ARBA00022741"/>
    </source>
</evidence>
<proteinExistence type="inferred from homology"/>
<sequence>MVNTRALVLFHCKWGKLSAREHRKSRSRFPSFKRRGSRFLLANLDPYFEWIHWPQASIPFSDDELEYIANLDPLKESEMLRMELPMIRDACLRILVLCTIFLKEAAAYGLCLAEIGEMMSREFHGREEEPSELEVVCIETRRLSVEEEEESDGEEGKDKFGDEQALVRDKAMPSSRLSMSLKGISLF</sequence>
<name>A0AAV7ECX5_ARIFI</name>
<comment type="similarity">
    <text evidence="1">Belongs to the PI3/PI4-kinase family. Type II PI4K subfamily.</text>
</comment>
<dbReference type="PANTHER" id="PTHR45800">
    <property type="entry name" value="PHOSPHATIDYLINOSITOL 4-KINASE GAMMA"/>
    <property type="match status" value="1"/>
</dbReference>
<dbReference type="EMBL" id="JAINDJ010000005">
    <property type="protein sequence ID" value="KAG9446678.1"/>
    <property type="molecule type" value="Genomic_DNA"/>
</dbReference>
<evidence type="ECO:0000256" key="3">
    <source>
        <dbReference type="ARBA" id="ARBA00022679"/>
    </source>
</evidence>
<evidence type="ECO:0000313" key="9">
    <source>
        <dbReference type="EMBL" id="KAG9446678.1"/>
    </source>
</evidence>
<evidence type="ECO:0000256" key="2">
    <source>
        <dbReference type="ARBA" id="ARBA00012169"/>
    </source>
</evidence>
<comment type="caution">
    <text evidence="9">The sequence shown here is derived from an EMBL/GenBank/DDBJ whole genome shotgun (WGS) entry which is preliminary data.</text>
</comment>
<dbReference type="InterPro" id="IPR000403">
    <property type="entry name" value="PI3/4_kinase_cat_dom"/>
</dbReference>
<evidence type="ECO:0000256" key="6">
    <source>
        <dbReference type="ARBA" id="ARBA00022840"/>
    </source>
</evidence>